<reference evidence="2 3" key="1">
    <citation type="journal article" date="2014" name="Nature">
        <title>The genome of the recently domesticated crop plant sugar beet (Beta vulgaris).</title>
        <authorList>
            <person name="Dohm J.C."/>
            <person name="Minoche A.E."/>
            <person name="Holtgrawe D."/>
            <person name="Capella-Gutierrez S."/>
            <person name="Zakrzewski F."/>
            <person name="Tafer H."/>
            <person name="Rupp O."/>
            <person name="Sorensen T.R."/>
            <person name="Stracke R."/>
            <person name="Reinhardt R."/>
            <person name="Goesmann A."/>
            <person name="Kraft T."/>
            <person name="Schulz B."/>
            <person name="Stadler P.F."/>
            <person name="Schmidt T."/>
            <person name="Gabaldon T."/>
            <person name="Lehrach H."/>
            <person name="Weisshaar B."/>
            <person name="Himmelbauer H."/>
        </authorList>
    </citation>
    <scope>NUCLEOTIDE SEQUENCE [LARGE SCALE GENOMIC DNA]</scope>
    <source>
        <tissue evidence="2">Taproot</tissue>
    </source>
</reference>
<dbReference type="Gramene" id="KMS93632">
    <property type="protein sequence ID" value="KMS93632"/>
    <property type="gene ID" value="BVRB_029520"/>
</dbReference>
<name>A0A0J8B167_BETVV</name>
<evidence type="ECO:0000256" key="1">
    <source>
        <dbReference type="SAM" id="Phobius"/>
    </source>
</evidence>
<accession>A0A0J8B167</accession>
<keyword evidence="3" id="KW-1185">Reference proteome</keyword>
<sequence length="35" mass="4171">MGSYRAALFHLITVFVCKIRIIYSIKRNYCWIFSG</sequence>
<gene>
    <name evidence="2" type="ORF">BVRB_029520</name>
</gene>
<dbReference type="Proteomes" id="UP000035740">
    <property type="component" value="Unassembled WGS sequence"/>
</dbReference>
<keyword evidence="1" id="KW-0472">Membrane</keyword>
<protein>
    <submittedName>
        <fullName evidence="2">Uncharacterized protein</fullName>
    </submittedName>
</protein>
<evidence type="ECO:0000313" key="2">
    <source>
        <dbReference type="EMBL" id="KMS93632.1"/>
    </source>
</evidence>
<keyword evidence="1" id="KW-0812">Transmembrane</keyword>
<proteinExistence type="predicted"/>
<dbReference type="AlphaFoldDB" id="A0A0J8B167"/>
<evidence type="ECO:0000313" key="3">
    <source>
        <dbReference type="Proteomes" id="UP000035740"/>
    </source>
</evidence>
<dbReference type="EMBL" id="KQ100652">
    <property type="protein sequence ID" value="KMS93632.1"/>
    <property type="molecule type" value="Genomic_DNA"/>
</dbReference>
<keyword evidence="1" id="KW-1133">Transmembrane helix</keyword>
<feature type="transmembrane region" description="Helical" evidence="1">
    <location>
        <begin position="6"/>
        <end position="23"/>
    </location>
</feature>
<organism evidence="2 3">
    <name type="scientific">Beta vulgaris subsp. vulgaris</name>
    <name type="common">Beet</name>
    <dbReference type="NCBI Taxonomy" id="3555"/>
    <lineage>
        <taxon>Eukaryota</taxon>
        <taxon>Viridiplantae</taxon>
        <taxon>Streptophyta</taxon>
        <taxon>Embryophyta</taxon>
        <taxon>Tracheophyta</taxon>
        <taxon>Spermatophyta</taxon>
        <taxon>Magnoliopsida</taxon>
        <taxon>eudicotyledons</taxon>
        <taxon>Gunneridae</taxon>
        <taxon>Pentapetalae</taxon>
        <taxon>Caryophyllales</taxon>
        <taxon>Chenopodiaceae</taxon>
        <taxon>Betoideae</taxon>
        <taxon>Beta</taxon>
    </lineage>
</organism>